<keyword evidence="7 12" id="KW-0328">Glycosyltransferase</keyword>
<evidence type="ECO:0000256" key="9">
    <source>
        <dbReference type="ARBA" id="ARBA00033102"/>
    </source>
</evidence>
<name>A0A4R4AG16_MARGR</name>
<dbReference type="FunFam" id="3.20.20.70:FF:000030">
    <property type="entry name" value="Nicotinate-nucleotide pyrophosphorylase, carboxylating"/>
    <property type="match status" value="1"/>
</dbReference>
<comment type="pathway">
    <text evidence="2">Cofactor biosynthesis; NAD(+) biosynthesis; nicotinate D-ribonucleotide from quinolinate: step 1/1.</text>
</comment>
<feature type="binding site" evidence="13">
    <location>
        <begin position="135"/>
        <end position="137"/>
    </location>
    <ligand>
        <name>substrate</name>
    </ligand>
</feature>
<organism evidence="16 17">
    <name type="scientific">Marichromatium gracile</name>
    <name type="common">Chromatium gracile</name>
    <dbReference type="NCBI Taxonomy" id="1048"/>
    <lineage>
        <taxon>Bacteria</taxon>
        <taxon>Pseudomonadati</taxon>
        <taxon>Pseudomonadota</taxon>
        <taxon>Gammaproteobacteria</taxon>
        <taxon>Chromatiales</taxon>
        <taxon>Chromatiaceae</taxon>
        <taxon>Marichromatium</taxon>
    </lineage>
</organism>
<feature type="domain" description="Quinolinate phosphoribosyl transferase N-terminal" evidence="15">
    <location>
        <begin position="28"/>
        <end position="112"/>
    </location>
</feature>
<comment type="function">
    <text evidence="1">Involved in the catabolism of quinolinic acid (QA).</text>
</comment>
<dbReference type="Gene3D" id="3.90.1170.20">
    <property type="entry name" value="Quinolinate phosphoribosyl transferase, N-terminal domain"/>
    <property type="match status" value="1"/>
</dbReference>
<dbReference type="GO" id="GO:0005737">
    <property type="term" value="C:cytoplasm"/>
    <property type="evidence" value="ECO:0007669"/>
    <property type="project" value="TreeGrafter"/>
</dbReference>
<evidence type="ECO:0000256" key="5">
    <source>
        <dbReference type="ARBA" id="ARBA00011944"/>
    </source>
</evidence>
<evidence type="ECO:0000256" key="8">
    <source>
        <dbReference type="ARBA" id="ARBA00022679"/>
    </source>
</evidence>
<evidence type="ECO:0000256" key="2">
    <source>
        <dbReference type="ARBA" id="ARBA00004893"/>
    </source>
</evidence>
<dbReference type="Proteomes" id="UP000295247">
    <property type="component" value="Unassembled WGS sequence"/>
</dbReference>
<feature type="binding site" evidence="13">
    <location>
        <position position="102"/>
    </location>
    <ligand>
        <name>substrate</name>
    </ligand>
</feature>
<evidence type="ECO:0000256" key="7">
    <source>
        <dbReference type="ARBA" id="ARBA00022676"/>
    </source>
</evidence>
<comment type="catalytic activity">
    <reaction evidence="10">
        <text>nicotinate beta-D-ribonucleotide + CO2 + diphosphate = quinolinate + 5-phospho-alpha-D-ribose 1-diphosphate + 2 H(+)</text>
        <dbReference type="Rhea" id="RHEA:12733"/>
        <dbReference type="ChEBI" id="CHEBI:15378"/>
        <dbReference type="ChEBI" id="CHEBI:16526"/>
        <dbReference type="ChEBI" id="CHEBI:29959"/>
        <dbReference type="ChEBI" id="CHEBI:33019"/>
        <dbReference type="ChEBI" id="CHEBI:57502"/>
        <dbReference type="ChEBI" id="CHEBI:58017"/>
        <dbReference type="EC" id="2.4.2.19"/>
    </reaction>
</comment>
<feature type="binding site" evidence="13">
    <location>
        <position position="169"/>
    </location>
    <ligand>
        <name>substrate</name>
    </ligand>
</feature>
<protein>
    <recommendedName>
        <fullName evidence="11">Probable nicotinate-nucleotide pyrophosphorylase [carboxylating]</fullName>
        <ecNumber evidence="5">2.4.2.19</ecNumber>
    </recommendedName>
    <alternativeName>
        <fullName evidence="9">Quinolinate phosphoribosyltransferase [decarboxylating]</fullName>
    </alternativeName>
</protein>
<evidence type="ECO:0000313" key="17">
    <source>
        <dbReference type="Proteomes" id="UP000295247"/>
    </source>
</evidence>
<dbReference type="AlphaFoldDB" id="A0A4R4AG16"/>
<dbReference type="FunFam" id="3.90.1170.20:FF:000001">
    <property type="entry name" value="Nicotinate-nucleotide diphosphorylase (Carboxylating)"/>
    <property type="match status" value="1"/>
</dbReference>
<evidence type="ECO:0000256" key="4">
    <source>
        <dbReference type="ARBA" id="ARBA00011218"/>
    </source>
</evidence>
<dbReference type="SUPFAM" id="SSF51690">
    <property type="entry name" value="Nicotinate/Quinolinate PRTase C-terminal domain-like"/>
    <property type="match status" value="1"/>
</dbReference>
<feature type="binding site" evidence="13">
    <location>
        <position position="219"/>
    </location>
    <ligand>
        <name>substrate</name>
    </ligand>
</feature>
<dbReference type="RefSeq" id="WP_132228570.1">
    <property type="nucleotide sequence ID" value="NZ_NRRH01000035.1"/>
</dbReference>
<keyword evidence="8 12" id="KW-0808">Transferase</keyword>
<dbReference type="EC" id="2.4.2.19" evidence="5"/>
<evidence type="ECO:0000256" key="13">
    <source>
        <dbReference type="PIRSR" id="PIRSR006250-1"/>
    </source>
</evidence>
<dbReference type="Pfam" id="PF02749">
    <property type="entry name" value="QRPTase_N"/>
    <property type="match status" value="1"/>
</dbReference>
<dbReference type="InterPro" id="IPR013785">
    <property type="entry name" value="Aldolase_TIM"/>
</dbReference>
<comment type="caution">
    <text evidence="16">The sequence shown here is derived from an EMBL/GenBank/DDBJ whole genome shotgun (WGS) entry which is preliminary data.</text>
</comment>
<dbReference type="InterPro" id="IPR037128">
    <property type="entry name" value="Quinolinate_PRibosylTase_N_sf"/>
</dbReference>
<dbReference type="CDD" id="cd01572">
    <property type="entry name" value="QPRTase"/>
    <property type="match status" value="1"/>
</dbReference>
<feature type="binding site" evidence="13">
    <location>
        <begin position="263"/>
        <end position="265"/>
    </location>
    <ligand>
        <name>substrate</name>
    </ligand>
</feature>
<dbReference type="PANTHER" id="PTHR32179:SF3">
    <property type="entry name" value="NICOTINATE-NUCLEOTIDE PYROPHOSPHORYLASE [CARBOXYLATING]"/>
    <property type="match status" value="1"/>
</dbReference>
<comment type="similarity">
    <text evidence="3 12">Belongs to the NadC/ModD family.</text>
</comment>
<dbReference type="GO" id="GO:0009435">
    <property type="term" value="P:NAD+ biosynthetic process"/>
    <property type="evidence" value="ECO:0007669"/>
    <property type="project" value="UniProtKB-UniPathway"/>
</dbReference>
<evidence type="ECO:0000256" key="6">
    <source>
        <dbReference type="ARBA" id="ARBA00022642"/>
    </source>
</evidence>
<dbReference type="SUPFAM" id="SSF54675">
    <property type="entry name" value="Nicotinate/Quinolinate PRTase N-terminal domain-like"/>
    <property type="match status" value="1"/>
</dbReference>
<dbReference type="InterPro" id="IPR002638">
    <property type="entry name" value="Quinolinate_PRibosylTrfase_C"/>
</dbReference>
<dbReference type="InterPro" id="IPR022412">
    <property type="entry name" value="Quinolinate_PRibosylTrfase_N"/>
</dbReference>
<evidence type="ECO:0000259" key="15">
    <source>
        <dbReference type="Pfam" id="PF02749"/>
    </source>
</evidence>
<proteinExistence type="inferred from homology"/>
<feature type="binding site" evidence="13">
    <location>
        <begin position="242"/>
        <end position="244"/>
    </location>
    <ligand>
        <name>substrate</name>
    </ligand>
</feature>
<feature type="domain" description="Quinolinate phosphoribosyl transferase C-terminal" evidence="14">
    <location>
        <begin position="115"/>
        <end position="278"/>
    </location>
</feature>
<dbReference type="PIRSF" id="PIRSF006250">
    <property type="entry name" value="NadC_ModD"/>
    <property type="match status" value="1"/>
</dbReference>
<dbReference type="InterPro" id="IPR036068">
    <property type="entry name" value="Nicotinate_pribotase-like_C"/>
</dbReference>
<dbReference type="EMBL" id="SMDC01000002">
    <property type="protein sequence ID" value="TCW38172.1"/>
    <property type="molecule type" value="Genomic_DNA"/>
</dbReference>
<comment type="subunit">
    <text evidence="4">Hexamer formed by 3 homodimers.</text>
</comment>
<dbReference type="PANTHER" id="PTHR32179">
    <property type="entry name" value="NICOTINATE-NUCLEOTIDE PYROPHOSPHORYLASE [CARBOXYLATING]"/>
    <property type="match status" value="1"/>
</dbReference>
<reference evidence="16 17" key="1">
    <citation type="submission" date="2019-03" db="EMBL/GenBank/DDBJ databases">
        <title>Genomic Encyclopedia of Type Strains, Phase IV (KMG-IV): sequencing the most valuable type-strain genomes for metagenomic binning, comparative biology and taxonomic classification.</title>
        <authorList>
            <person name="Goeker M."/>
        </authorList>
    </citation>
    <scope>NUCLEOTIDE SEQUENCE [LARGE SCALE GENOMIC DNA]</scope>
    <source>
        <strain evidence="16 17">DSM 203</strain>
    </source>
</reference>
<evidence type="ECO:0000256" key="3">
    <source>
        <dbReference type="ARBA" id="ARBA00009400"/>
    </source>
</evidence>
<dbReference type="InterPro" id="IPR004393">
    <property type="entry name" value="NadC"/>
</dbReference>
<sequence>MHSPQPLDPSLIREQARAALAEDLGSGDVTAALLPADQQARAELITRESAVLCGRDWFAAVFHALDPAIRIDWEAADGARVAPGQRLCVITGPVRALLTGERTAMNLLQTLSGTATRTRRFADAVAGLPVAVLDTRKTLPGLRLQQKYAVRCGGGTNHRMGLHDAILIKENHILAAGSIAAAVTAAQALQTGLEIIVEVESLAELEQALAAGAPTVLLDNFDNDQLREAVALNAGRARLEASGGVNLETIRAIAETGVDRISVGALTKDVTAVDLSMRLEVA</sequence>
<feature type="binding site" evidence="13">
    <location>
        <position position="159"/>
    </location>
    <ligand>
        <name>substrate</name>
    </ligand>
</feature>
<dbReference type="GO" id="GO:0004514">
    <property type="term" value="F:nicotinate-nucleotide diphosphorylase (carboxylating) activity"/>
    <property type="evidence" value="ECO:0007669"/>
    <property type="project" value="UniProtKB-EC"/>
</dbReference>
<dbReference type="Gene3D" id="3.20.20.70">
    <property type="entry name" value="Aldolase class I"/>
    <property type="match status" value="1"/>
</dbReference>
<accession>A0A4R4AG16</accession>
<evidence type="ECO:0000256" key="12">
    <source>
        <dbReference type="PIRNR" id="PIRNR006250"/>
    </source>
</evidence>
<evidence type="ECO:0000313" key="16">
    <source>
        <dbReference type="EMBL" id="TCW38172.1"/>
    </source>
</evidence>
<keyword evidence="6" id="KW-0662">Pyridine nucleotide biosynthesis</keyword>
<feature type="binding site" evidence="13">
    <location>
        <position position="198"/>
    </location>
    <ligand>
        <name>substrate</name>
    </ligand>
</feature>
<evidence type="ECO:0000256" key="11">
    <source>
        <dbReference type="ARBA" id="ARBA00069173"/>
    </source>
</evidence>
<gene>
    <name evidence="16" type="ORF">EDC29_10262</name>
</gene>
<evidence type="ECO:0000256" key="10">
    <source>
        <dbReference type="ARBA" id="ARBA00047445"/>
    </source>
</evidence>
<evidence type="ECO:0000259" key="14">
    <source>
        <dbReference type="Pfam" id="PF01729"/>
    </source>
</evidence>
<dbReference type="GO" id="GO:0034213">
    <property type="term" value="P:quinolinate catabolic process"/>
    <property type="evidence" value="ECO:0007669"/>
    <property type="project" value="TreeGrafter"/>
</dbReference>
<dbReference type="NCBIfam" id="TIGR00078">
    <property type="entry name" value="nadC"/>
    <property type="match status" value="1"/>
</dbReference>
<dbReference type="InterPro" id="IPR027277">
    <property type="entry name" value="NadC/ModD"/>
</dbReference>
<dbReference type="Pfam" id="PF01729">
    <property type="entry name" value="QRPTase_C"/>
    <property type="match status" value="1"/>
</dbReference>
<dbReference type="UniPathway" id="UPA00253">
    <property type="reaction ID" value="UER00331"/>
</dbReference>
<evidence type="ECO:0000256" key="1">
    <source>
        <dbReference type="ARBA" id="ARBA00003237"/>
    </source>
</evidence>